<dbReference type="PANTHER" id="PTHR11972:SF79">
    <property type="entry name" value="FERRIC REDUCTION OXIDASE 4-RELATED"/>
    <property type="match status" value="1"/>
</dbReference>
<dbReference type="SFLD" id="SFLDS00052">
    <property type="entry name" value="Ferric_Reductase_Domain"/>
    <property type="match status" value="1"/>
</dbReference>
<dbReference type="OMA" id="IHVGVAY"/>
<keyword evidence="5 8" id="KW-1133">Transmembrane helix</keyword>
<keyword evidence="6" id="KW-0560">Oxidoreductase</keyword>
<dbReference type="RefSeq" id="XP_016473452.1">
    <property type="nucleotide sequence ID" value="XM_016617966.1"/>
</dbReference>
<feature type="transmembrane region" description="Helical" evidence="8">
    <location>
        <begin position="113"/>
        <end position="135"/>
    </location>
</feature>
<dbReference type="InterPro" id="IPR000778">
    <property type="entry name" value="Cyt_b245_heavy_chain"/>
</dbReference>
<comment type="subcellular location">
    <subcellularLocation>
        <location evidence="1">Membrane</location>
        <topology evidence="1">Multi-pass membrane protein</topology>
    </subcellularLocation>
</comment>
<evidence type="ECO:0000256" key="8">
    <source>
        <dbReference type="SAM" id="Phobius"/>
    </source>
</evidence>
<dbReference type="Gene3D" id="3.40.50.80">
    <property type="entry name" value="Nucleotide-binding domain of ferredoxin-NADP reductase (FNR) module"/>
    <property type="match status" value="2"/>
</dbReference>
<evidence type="ECO:0000256" key="6">
    <source>
        <dbReference type="ARBA" id="ARBA00023002"/>
    </source>
</evidence>
<dbReference type="InterPro" id="IPR050369">
    <property type="entry name" value="RBOH/FRE"/>
</dbReference>
<dbReference type="InterPro" id="IPR013121">
    <property type="entry name" value="Fe_red_NAD-bd_6"/>
</dbReference>
<gene>
    <name evidence="10" type="primary">LOC107795345</name>
</gene>
<feature type="transmembrane region" description="Helical" evidence="8">
    <location>
        <begin position="532"/>
        <end position="554"/>
    </location>
</feature>
<dbReference type="InterPro" id="IPR013112">
    <property type="entry name" value="FAD-bd_8"/>
</dbReference>
<evidence type="ECO:0000313" key="10">
    <source>
        <dbReference type="RefSeq" id="XP_016473452.1"/>
    </source>
</evidence>
<keyword evidence="7 8" id="KW-0472">Membrane</keyword>
<feature type="transmembrane region" description="Helical" evidence="8">
    <location>
        <begin position="237"/>
        <end position="257"/>
    </location>
</feature>
<proteinExistence type="predicted"/>
<evidence type="ECO:0000256" key="1">
    <source>
        <dbReference type="ARBA" id="ARBA00004141"/>
    </source>
</evidence>
<evidence type="ECO:0000259" key="9">
    <source>
        <dbReference type="PROSITE" id="PS51384"/>
    </source>
</evidence>
<dbReference type="PANTHER" id="PTHR11972">
    <property type="entry name" value="NADPH OXIDASE"/>
    <property type="match status" value="1"/>
</dbReference>
<keyword evidence="2" id="KW-0285">Flavoprotein</keyword>
<dbReference type="PRINTS" id="PR00466">
    <property type="entry name" value="GP91PHOX"/>
</dbReference>
<organism evidence="10">
    <name type="scientific">Nicotiana tabacum</name>
    <name type="common">Common tobacco</name>
    <dbReference type="NCBI Taxonomy" id="4097"/>
    <lineage>
        <taxon>Eukaryota</taxon>
        <taxon>Viridiplantae</taxon>
        <taxon>Streptophyta</taxon>
        <taxon>Embryophyta</taxon>
        <taxon>Tracheophyta</taxon>
        <taxon>Spermatophyta</taxon>
        <taxon>Magnoliopsida</taxon>
        <taxon>eudicotyledons</taxon>
        <taxon>Gunneridae</taxon>
        <taxon>Pentapetalae</taxon>
        <taxon>asterids</taxon>
        <taxon>lamiids</taxon>
        <taxon>Solanales</taxon>
        <taxon>Solanaceae</taxon>
        <taxon>Nicotianoideae</taxon>
        <taxon>Nicotianeae</taxon>
        <taxon>Nicotiana</taxon>
    </lineage>
</organism>
<keyword evidence="3 8" id="KW-0812">Transmembrane</keyword>
<feature type="transmembrane region" description="Helical" evidence="8">
    <location>
        <begin position="6"/>
        <end position="25"/>
    </location>
</feature>
<dbReference type="Pfam" id="PF08022">
    <property type="entry name" value="FAD_binding_8"/>
    <property type="match status" value="1"/>
</dbReference>
<dbReference type="PROSITE" id="PS51384">
    <property type="entry name" value="FAD_FR"/>
    <property type="match status" value="1"/>
</dbReference>
<dbReference type="SUPFAM" id="SSF52343">
    <property type="entry name" value="Ferredoxin reductase-like, C-terminal NADP-linked domain"/>
    <property type="match status" value="1"/>
</dbReference>
<dbReference type="InterPro" id="IPR017927">
    <property type="entry name" value="FAD-bd_FR_type"/>
</dbReference>
<keyword evidence="4" id="KW-0274">FAD</keyword>
<dbReference type="GO" id="GO:0000293">
    <property type="term" value="F:ferric-chelate reductase activity"/>
    <property type="evidence" value="ECO:0000318"/>
    <property type="project" value="GO_Central"/>
</dbReference>
<dbReference type="Pfam" id="PF01794">
    <property type="entry name" value="Ferric_reduct"/>
    <property type="match status" value="1"/>
</dbReference>
<evidence type="ECO:0000256" key="2">
    <source>
        <dbReference type="ARBA" id="ARBA00022630"/>
    </source>
</evidence>
<feature type="transmembrane region" description="Helical" evidence="8">
    <location>
        <begin position="574"/>
        <end position="595"/>
    </location>
</feature>
<evidence type="ECO:0000256" key="7">
    <source>
        <dbReference type="ARBA" id="ARBA00023136"/>
    </source>
</evidence>
<dbReference type="STRING" id="4097.A0A1S4A9Z2"/>
<evidence type="ECO:0000256" key="5">
    <source>
        <dbReference type="ARBA" id="ARBA00022989"/>
    </source>
</evidence>
<feature type="domain" description="FAD-binding FR-type" evidence="9">
    <location>
        <begin position="308"/>
        <end position="411"/>
    </location>
</feature>
<dbReference type="KEGG" id="nta:107795345"/>
<dbReference type="OrthoDB" id="167398at2759"/>
<feature type="transmembrane region" description="Helical" evidence="8">
    <location>
        <begin position="194"/>
        <end position="217"/>
    </location>
</feature>
<accession>A0A1S4A9Z2</accession>
<dbReference type="FunFam" id="3.40.50.80:FF:000048">
    <property type="entry name" value="Ferric reduction oxidase 5"/>
    <property type="match status" value="1"/>
</dbReference>
<evidence type="ECO:0000256" key="3">
    <source>
        <dbReference type="ARBA" id="ARBA00022692"/>
    </source>
</evidence>
<dbReference type="InterPro" id="IPR039261">
    <property type="entry name" value="FNR_nucleotide-bd"/>
</dbReference>
<dbReference type="GO" id="GO:0005886">
    <property type="term" value="C:plasma membrane"/>
    <property type="evidence" value="ECO:0000318"/>
    <property type="project" value="GO_Central"/>
</dbReference>
<dbReference type="InterPro" id="IPR013130">
    <property type="entry name" value="Fe3_Rdtase_TM_dom"/>
</dbReference>
<dbReference type="AlphaFoldDB" id="A0A1S4A9Z2"/>
<dbReference type="PaxDb" id="4097-A0A1S4A9Z2"/>
<name>A0A1S4A9Z2_TOBAC</name>
<feature type="transmembrane region" description="Helical" evidence="8">
    <location>
        <begin position="155"/>
        <end position="174"/>
    </location>
</feature>
<feature type="transmembrane region" description="Helical" evidence="8">
    <location>
        <begin position="272"/>
        <end position="300"/>
    </location>
</feature>
<dbReference type="SFLD" id="SFLDG01168">
    <property type="entry name" value="Ferric_reductase_subgroup_(FRE"/>
    <property type="match status" value="1"/>
</dbReference>
<dbReference type="Pfam" id="PF08030">
    <property type="entry name" value="NAD_binding_6"/>
    <property type="match status" value="1"/>
</dbReference>
<sequence>MGSRVVWKIVLLLVFIGWLFIWIMLPTKTYKDSWTPQLKIKLNSTYFREQGTNLLLFTFPIMLIAALTCIYLHLYSKSSSDQSTNGNKGQYSRSWKRPVLAMAPLGIVNAVELAFAAMFIALLIWSLANYVCISFGRLHMHNAGEKVWMAKFRSVSLRLGYLGNICYAFLFFPVTRLSSILPLVGLTSESSVKYHIWLGHASMALAILHSVGFVIYYAMSHQMIEVLEWSSTYVSNVAGEIAALVAIAMWCTSLYTIRRKMFEVFFYAHHLYILYIFFYLLHVGAAYTCMILPGIFLFMIDRYLRFLQSKGRARLISARLLPCSTIELTFSKNPALTYNPTSILFVNVPSVSKLQWHPFTIVSNSNLEADKLSVVIKCTGSWSEKLEKQLSSSPDHLQISTEGPYGPSSSHFLSRECLVMVSGGSGIAPMISIIRELIYRSTQPNTKVPKLILISAFKDTADLTMLDLLLPLSTTPADISKLDLQIEAYITRENGQEHNIESVHHKQLIQTIVFKHNPNDSAISAALGPSSWLWLGAIISSSFVMFLLLLGIVTRYSIYPIERDGRLYHYSAKIIWDMFLVCASVFIATSIIFMWQKRDNEAEGKQIQNVELPTPTSSPASLLCGTERELESLPHQSLVQATKVHYGARPDLKRILFDCKASDVGVVVCGPQSMRHEVAKICASGLAENLHFEAISFNW</sequence>
<feature type="transmembrane region" description="Helical" evidence="8">
    <location>
        <begin position="54"/>
        <end position="74"/>
    </location>
</feature>
<reference evidence="10" key="1">
    <citation type="submission" date="2025-08" db="UniProtKB">
        <authorList>
            <consortium name="RefSeq"/>
        </authorList>
    </citation>
    <scope>IDENTIFICATION</scope>
</reference>
<dbReference type="CDD" id="cd06186">
    <property type="entry name" value="NOX_Duox_like_FAD_NADP"/>
    <property type="match status" value="1"/>
</dbReference>
<protein>
    <submittedName>
        <fullName evidence="10">Ferric reduction oxidase 4-like</fullName>
    </submittedName>
</protein>
<evidence type="ECO:0000256" key="4">
    <source>
        <dbReference type="ARBA" id="ARBA00022827"/>
    </source>
</evidence>